<dbReference type="AlphaFoldDB" id="A0A852T9Q5"/>
<reference evidence="2" key="1">
    <citation type="submission" date="2020-07" db="EMBL/GenBank/DDBJ databases">
        <authorList>
            <person name="Partida-Martinez L."/>
            <person name="Huntemann M."/>
            <person name="Clum A."/>
            <person name="Wang J."/>
            <person name="Palaniappan K."/>
            <person name="Ritter S."/>
            <person name="Chen I.-M."/>
            <person name="Stamatis D."/>
            <person name="Reddy T."/>
            <person name="O'Malley R."/>
            <person name="Daum C."/>
            <person name="Shapiro N."/>
            <person name="Ivanova N."/>
            <person name="Kyrpides N."/>
            <person name="Woyke T."/>
        </authorList>
    </citation>
    <scope>NUCLEOTIDE SEQUENCE [LARGE SCALE GENOMIC DNA]</scope>
    <source>
        <strain evidence="2">AT2.8</strain>
    </source>
</reference>
<comment type="caution">
    <text evidence="1">The sequence shown here is derived from an EMBL/GenBank/DDBJ whole genome shotgun (WGS) entry which is preliminary data.</text>
</comment>
<dbReference type="EMBL" id="JACCBX010000002">
    <property type="protein sequence ID" value="NYE04526.1"/>
    <property type="molecule type" value="Genomic_DNA"/>
</dbReference>
<proteinExistence type="predicted"/>
<reference evidence="2" key="2">
    <citation type="submission" date="2020-08" db="EMBL/GenBank/DDBJ databases">
        <title>The Agave Microbiome: Exploring the role of microbial communities in plant adaptations to desert environments.</title>
        <authorList>
            <person name="Partida-Martinez L.P."/>
        </authorList>
    </citation>
    <scope>NUCLEOTIDE SEQUENCE [LARGE SCALE GENOMIC DNA]</scope>
    <source>
        <strain evidence="2">AT2.8</strain>
    </source>
</reference>
<protein>
    <submittedName>
        <fullName evidence="1">Uncharacterized protein</fullName>
    </submittedName>
</protein>
<evidence type="ECO:0000313" key="2">
    <source>
        <dbReference type="Proteomes" id="UP000548423"/>
    </source>
</evidence>
<name>A0A852T9Q5_9BACI</name>
<evidence type="ECO:0000313" key="1">
    <source>
        <dbReference type="EMBL" id="NYE04526.1"/>
    </source>
</evidence>
<accession>A0A852T9Q5</accession>
<dbReference type="Proteomes" id="UP000548423">
    <property type="component" value="Unassembled WGS sequence"/>
</dbReference>
<gene>
    <name evidence="1" type="ORF">F4694_001270</name>
</gene>
<organism evidence="1 2">
    <name type="scientific">Neobacillus niacini</name>
    <dbReference type="NCBI Taxonomy" id="86668"/>
    <lineage>
        <taxon>Bacteria</taxon>
        <taxon>Bacillati</taxon>
        <taxon>Bacillota</taxon>
        <taxon>Bacilli</taxon>
        <taxon>Bacillales</taxon>
        <taxon>Bacillaceae</taxon>
        <taxon>Neobacillus</taxon>
    </lineage>
</organism>
<sequence length="61" mass="6863">MKNTNQLESVLLSIALPGLSQVLNGKFLKGLLFISLKFLINIQSNFNEVIILSFRSYPISH</sequence>